<dbReference type="SUPFAM" id="SSF53098">
    <property type="entry name" value="Ribonuclease H-like"/>
    <property type="match status" value="1"/>
</dbReference>
<dbReference type="InterPro" id="IPR012337">
    <property type="entry name" value="RNaseH-like_sf"/>
</dbReference>
<protein>
    <recommendedName>
        <fullName evidence="5">Integrase catalytic domain-containing protein</fullName>
    </recommendedName>
</protein>
<gene>
    <name evidence="3" type="primary">PARPA_13318.1 scaffold 46619</name>
</gene>
<dbReference type="InterPro" id="IPR016197">
    <property type="entry name" value="Chromo-like_dom_sf"/>
</dbReference>
<dbReference type="SUPFAM" id="SSF54160">
    <property type="entry name" value="Chromo domain-like"/>
    <property type="match status" value="1"/>
</dbReference>
<feature type="domain" description="Integrase catalytic" evidence="2">
    <location>
        <begin position="1"/>
        <end position="130"/>
    </location>
</feature>
<dbReference type="Pfam" id="PF00385">
    <property type="entry name" value="Chromo"/>
    <property type="match status" value="1"/>
</dbReference>
<dbReference type="PANTHER" id="PTHR37984">
    <property type="entry name" value="PROTEIN CBG26694"/>
    <property type="match status" value="1"/>
</dbReference>
<name>A0A0B7NNN8_9FUNG</name>
<proteinExistence type="predicted"/>
<dbReference type="GO" id="GO:0015074">
    <property type="term" value="P:DNA integration"/>
    <property type="evidence" value="ECO:0007669"/>
    <property type="project" value="InterPro"/>
</dbReference>
<dbReference type="EMBL" id="LN733986">
    <property type="protein sequence ID" value="CEP19007.1"/>
    <property type="molecule type" value="Genomic_DNA"/>
</dbReference>
<evidence type="ECO:0000313" key="4">
    <source>
        <dbReference type="Proteomes" id="UP000054107"/>
    </source>
</evidence>
<sequence length="381" mass="43914">MVDIATRYCVLKPIQDKSALSIVKELVILISTFGIPRVIQSDNGSEFLNECVSLLADHSGFEHRLVSRYHPRANGISERFVQSSVNVIKKRVAGASADWDLYVPSTMLYLNCKYNERTKTAPFTMMFGRTAGDFEDFSKEKDTATRDQINQALLERIKQMTEIVFPAIHERTLIVAGKQKKRFDATHKLINIPEGAHVMIKVTEKGNKLDPNYIGMYKVKRITKGGSYVLENEKGQLEPKNFPPSLLKMVSQDPIISTDKFYDVEAIIGHEKVKGKYLYNVRWKNYTSKHDSYEPESNFVDPRFITQYWQRIGKVPEKFSWKDNYKNDISLHINDNNRQKFQSHKPKRKALTNDDDCNTDITLAHSVNKLDLQSSKKKKRV</sequence>
<evidence type="ECO:0000313" key="3">
    <source>
        <dbReference type="EMBL" id="CEP19007.1"/>
    </source>
</evidence>
<dbReference type="Gene3D" id="2.40.50.40">
    <property type="match status" value="1"/>
</dbReference>
<accession>A0A0B7NNN8</accession>
<dbReference type="Proteomes" id="UP000054107">
    <property type="component" value="Unassembled WGS sequence"/>
</dbReference>
<feature type="domain" description="Chromo" evidence="1">
    <location>
        <begin position="262"/>
        <end position="311"/>
    </location>
</feature>
<dbReference type="Pfam" id="PF00665">
    <property type="entry name" value="rve"/>
    <property type="match status" value="1"/>
</dbReference>
<evidence type="ECO:0000259" key="1">
    <source>
        <dbReference type="PROSITE" id="PS50013"/>
    </source>
</evidence>
<dbReference type="SMART" id="SM00298">
    <property type="entry name" value="CHROMO"/>
    <property type="match status" value="1"/>
</dbReference>
<dbReference type="STRING" id="35722.A0A0B7NNN8"/>
<dbReference type="InterPro" id="IPR001584">
    <property type="entry name" value="Integrase_cat-core"/>
</dbReference>
<dbReference type="AlphaFoldDB" id="A0A0B7NNN8"/>
<dbReference type="PANTHER" id="PTHR37984:SF5">
    <property type="entry name" value="PROTEIN NYNRIN-LIKE"/>
    <property type="match status" value="1"/>
</dbReference>
<dbReference type="OrthoDB" id="2260752at2759"/>
<dbReference type="InterPro" id="IPR036397">
    <property type="entry name" value="RNaseH_sf"/>
</dbReference>
<dbReference type="PROSITE" id="PS50994">
    <property type="entry name" value="INTEGRASE"/>
    <property type="match status" value="1"/>
</dbReference>
<dbReference type="GO" id="GO:0003676">
    <property type="term" value="F:nucleic acid binding"/>
    <property type="evidence" value="ECO:0007669"/>
    <property type="project" value="InterPro"/>
</dbReference>
<dbReference type="CDD" id="cd00024">
    <property type="entry name" value="CD_CSD"/>
    <property type="match status" value="1"/>
</dbReference>
<reference evidence="3 4" key="1">
    <citation type="submission" date="2014-09" db="EMBL/GenBank/DDBJ databases">
        <authorList>
            <person name="Ellenberger Sabrina"/>
        </authorList>
    </citation>
    <scope>NUCLEOTIDE SEQUENCE [LARGE SCALE GENOMIC DNA]</scope>
    <source>
        <strain evidence="3 4">CBS 412.66</strain>
    </source>
</reference>
<dbReference type="Gene3D" id="3.30.420.10">
    <property type="entry name" value="Ribonuclease H-like superfamily/Ribonuclease H"/>
    <property type="match status" value="1"/>
</dbReference>
<dbReference type="GO" id="GO:0005634">
    <property type="term" value="C:nucleus"/>
    <property type="evidence" value="ECO:0007669"/>
    <property type="project" value="UniProtKB-ARBA"/>
</dbReference>
<organism evidence="3 4">
    <name type="scientific">Parasitella parasitica</name>
    <dbReference type="NCBI Taxonomy" id="35722"/>
    <lineage>
        <taxon>Eukaryota</taxon>
        <taxon>Fungi</taxon>
        <taxon>Fungi incertae sedis</taxon>
        <taxon>Mucoromycota</taxon>
        <taxon>Mucoromycotina</taxon>
        <taxon>Mucoromycetes</taxon>
        <taxon>Mucorales</taxon>
        <taxon>Mucorineae</taxon>
        <taxon>Mucoraceae</taxon>
        <taxon>Parasitella</taxon>
    </lineage>
</organism>
<dbReference type="InterPro" id="IPR023780">
    <property type="entry name" value="Chromo_domain"/>
</dbReference>
<dbReference type="InterPro" id="IPR050951">
    <property type="entry name" value="Retrovirus_Pol_polyprotein"/>
</dbReference>
<dbReference type="InterPro" id="IPR000953">
    <property type="entry name" value="Chromo/chromo_shadow_dom"/>
</dbReference>
<keyword evidence="4" id="KW-1185">Reference proteome</keyword>
<evidence type="ECO:0000259" key="2">
    <source>
        <dbReference type="PROSITE" id="PS50994"/>
    </source>
</evidence>
<dbReference type="PROSITE" id="PS50013">
    <property type="entry name" value="CHROMO_2"/>
    <property type="match status" value="1"/>
</dbReference>
<evidence type="ECO:0008006" key="5">
    <source>
        <dbReference type="Google" id="ProtNLM"/>
    </source>
</evidence>